<organism evidence="1 2">
    <name type="scientific">Pseudomonas fluorescens</name>
    <dbReference type="NCBI Taxonomy" id="294"/>
    <lineage>
        <taxon>Bacteria</taxon>
        <taxon>Pseudomonadati</taxon>
        <taxon>Pseudomonadota</taxon>
        <taxon>Gammaproteobacteria</taxon>
        <taxon>Pseudomonadales</taxon>
        <taxon>Pseudomonadaceae</taxon>
        <taxon>Pseudomonas</taxon>
    </lineage>
</organism>
<dbReference type="EMBL" id="CABVIE010000002">
    <property type="protein sequence ID" value="VVO64264.1"/>
    <property type="molecule type" value="Genomic_DNA"/>
</dbReference>
<name>A0A8H2NNA7_PSEFL</name>
<dbReference type="Proteomes" id="UP000325723">
    <property type="component" value="Unassembled WGS sequence"/>
</dbReference>
<gene>
    <name evidence="1" type="ORF">PS900_00966</name>
</gene>
<evidence type="ECO:0000313" key="2">
    <source>
        <dbReference type="Proteomes" id="UP000325723"/>
    </source>
</evidence>
<dbReference type="AlphaFoldDB" id="A0A8H2NNA7"/>
<dbReference type="InterPro" id="IPR036397">
    <property type="entry name" value="RNaseH_sf"/>
</dbReference>
<protein>
    <submittedName>
        <fullName evidence="1">Uncharacterized protein</fullName>
    </submittedName>
</protein>
<accession>A0A8H2NNA7</accession>
<proteinExistence type="predicted"/>
<reference evidence="1 2" key="1">
    <citation type="submission" date="2019-09" db="EMBL/GenBank/DDBJ databases">
        <authorList>
            <person name="Chandra G."/>
            <person name="Truman W A."/>
        </authorList>
    </citation>
    <scope>NUCLEOTIDE SEQUENCE [LARGE SCALE GENOMIC DNA]</scope>
    <source>
        <strain evidence="1">PS900</strain>
    </source>
</reference>
<sequence length="60" mass="6747">MDSNIPLRRIEVDRTQLDILVLRDDGTVAAPQLTVFVDPLTKTIIHTAISFPEDTDKDEP</sequence>
<dbReference type="Gene3D" id="3.30.420.10">
    <property type="entry name" value="Ribonuclease H-like superfamily/Ribonuclease H"/>
    <property type="match status" value="1"/>
</dbReference>
<comment type="caution">
    <text evidence="1">The sequence shown here is derived from an EMBL/GenBank/DDBJ whole genome shotgun (WGS) entry which is preliminary data.</text>
</comment>
<evidence type="ECO:0000313" key="1">
    <source>
        <dbReference type="EMBL" id="VVO64264.1"/>
    </source>
</evidence>
<dbReference type="GO" id="GO:0003676">
    <property type="term" value="F:nucleic acid binding"/>
    <property type="evidence" value="ECO:0007669"/>
    <property type="project" value="InterPro"/>
</dbReference>